<dbReference type="Proteomes" id="UP001259832">
    <property type="component" value="Unassembled WGS sequence"/>
</dbReference>
<sequence length="551" mass="61746">MVRKSMKAQRAHRRKLRFSSTKDVASQVSVKVEQPPQRPIKRRKCQQRVNSVPDGKARPVNSLPAAILSGIQERFTAAKSLGEITLTVLQLFKEHEDLQRSASGTVFPILVPTSDVYKMKGRVCIFHELVDNFCPDCPGSLRSAEKKEDLRRVARIGVITRTRYNESRNAKEGFFRYYGKATVVQHLEGMKTTATQVVANFRQSHRSMRSGIVEEDRALVKMFEDQAAVEKWPRLVMITVIFLGLMFQQDHGGVGLSTISDRLFEARKSIAVGPIPTREASSSDVQRRIYDVVSVLGSCNMIDTSLVNSPNSVDKCLRKHVRFNYDIFMNPRLLFATPASAVNGDDTTSSEPLFDEMVIRLRGLKSPQSGSPDHQLISPLLAYWKNLHAATGLMTSPTFSPVVAPVSDTTSWVLRTNEEMRRPAVTCQPSSLMTPSDVVGYPPQSPRAHKFFSPFGLASTAKSEWYDESLKHLGLYDALPAEDKIDWELNNLFKDNTREMWGYQVPTMAVFTVNAPGHQVLSDKASAKVPDLECHELLGDNMAENSTDFFC</sequence>
<organism evidence="2 3">
    <name type="scientific">Phytophthora citrophthora</name>
    <dbReference type="NCBI Taxonomy" id="4793"/>
    <lineage>
        <taxon>Eukaryota</taxon>
        <taxon>Sar</taxon>
        <taxon>Stramenopiles</taxon>
        <taxon>Oomycota</taxon>
        <taxon>Peronosporomycetes</taxon>
        <taxon>Peronosporales</taxon>
        <taxon>Peronosporaceae</taxon>
        <taxon>Phytophthora</taxon>
    </lineage>
</organism>
<comment type="caution">
    <text evidence="2">The sequence shown here is derived from an EMBL/GenBank/DDBJ whole genome shotgun (WGS) entry which is preliminary data.</text>
</comment>
<feature type="compositionally biased region" description="Basic residues" evidence="1">
    <location>
        <begin position="1"/>
        <end position="17"/>
    </location>
</feature>
<feature type="region of interest" description="Disordered" evidence="1">
    <location>
        <begin position="1"/>
        <end position="56"/>
    </location>
</feature>
<dbReference type="EMBL" id="JASMQC010000001">
    <property type="protein sequence ID" value="KAK1948316.1"/>
    <property type="molecule type" value="Genomic_DNA"/>
</dbReference>
<feature type="compositionally biased region" description="Polar residues" evidence="1">
    <location>
        <begin position="18"/>
        <end position="29"/>
    </location>
</feature>
<reference evidence="2" key="1">
    <citation type="submission" date="2023-08" db="EMBL/GenBank/DDBJ databases">
        <title>Reference Genome Resource for the Citrus Pathogen Phytophthora citrophthora.</title>
        <authorList>
            <person name="Moller H."/>
            <person name="Coetzee B."/>
            <person name="Rose L.J."/>
            <person name="Van Niekerk J.M."/>
        </authorList>
    </citation>
    <scope>NUCLEOTIDE SEQUENCE</scope>
    <source>
        <strain evidence="2">STE-U-9442</strain>
    </source>
</reference>
<evidence type="ECO:0000313" key="2">
    <source>
        <dbReference type="EMBL" id="KAK1948316.1"/>
    </source>
</evidence>
<keyword evidence="3" id="KW-1185">Reference proteome</keyword>
<name>A0AAD9H2D6_9STRA</name>
<evidence type="ECO:0000256" key="1">
    <source>
        <dbReference type="SAM" id="MobiDB-lite"/>
    </source>
</evidence>
<protein>
    <submittedName>
        <fullName evidence="2">Uncharacterized protein</fullName>
    </submittedName>
</protein>
<proteinExistence type="predicted"/>
<evidence type="ECO:0000313" key="3">
    <source>
        <dbReference type="Proteomes" id="UP001259832"/>
    </source>
</evidence>
<accession>A0AAD9H2D6</accession>
<gene>
    <name evidence="2" type="ORF">P3T76_000606</name>
</gene>
<dbReference type="AlphaFoldDB" id="A0AAD9H2D6"/>